<evidence type="ECO:0000313" key="2">
    <source>
        <dbReference type="EMBL" id="TCS71024.1"/>
    </source>
</evidence>
<reference evidence="2 3" key="1">
    <citation type="submission" date="2019-03" db="EMBL/GenBank/DDBJ databases">
        <title>Genomic Encyclopedia of Type Strains, Phase IV (KMG-IV): sequencing the most valuable type-strain genomes for metagenomic binning, comparative biology and taxonomic classification.</title>
        <authorList>
            <person name="Goeker M."/>
        </authorList>
    </citation>
    <scope>NUCLEOTIDE SEQUENCE [LARGE SCALE GENOMIC DNA]</scope>
    <source>
        <strain evidence="2 3">DSM 103923</strain>
    </source>
</reference>
<evidence type="ECO:0000256" key="1">
    <source>
        <dbReference type="SAM" id="MobiDB-lite"/>
    </source>
</evidence>
<sequence length="177" mass="19057">MMKWIPALLIVGLLAGCGDDGFDDLRQFMDEAGKKNAPKVEPLPAPKPHDTFVYQAEQVPDPFSPRSLKGGQAPGETEAARPRGSLEEFALEGLRVTGIIERNGAFQALVVSPDNRLFAAKVGDRIGQNGGTITAISYKGVKVKERIMSAAGKWTEVTTELAKPEETAIRELKPAGK</sequence>
<dbReference type="RefSeq" id="WP_126463584.1">
    <property type="nucleotide sequence ID" value="NZ_AP018721.1"/>
</dbReference>
<dbReference type="Pfam" id="PF04351">
    <property type="entry name" value="PilP"/>
    <property type="match status" value="1"/>
</dbReference>
<keyword evidence="3" id="KW-1185">Reference proteome</keyword>
<protein>
    <submittedName>
        <fullName evidence="2">Type IV pilus assembly protein PilP</fullName>
    </submittedName>
</protein>
<evidence type="ECO:0000313" key="3">
    <source>
        <dbReference type="Proteomes" id="UP000295135"/>
    </source>
</evidence>
<comment type="caution">
    <text evidence="2">The sequence shown here is derived from an EMBL/GenBank/DDBJ whole genome shotgun (WGS) entry which is preliminary data.</text>
</comment>
<feature type="region of interest" description="Disordered" evidence="1">
    <location>
        <begin position="61"/>
        <end position="84"/>
    </location>
</feature>
<dbReference type="InterPro" id="IPR007446">
    <property type="entry name" value="PilP"/>
</dbReference>
<gene>
    <name evidence="2" type="ORF">EDC61_11240</name>
</gene>
<dbReference type="PROSITE" id="PS51257">
    <property type="entry name" value="PROKAR_LIPOPROTEIN"/>
    <property type="match status" value="1"/>
</dbReference>
<name>A0A4R3JWG4_9PROT</name>
<dbReference type="PIRSF" id="PIRSF016481">
    <property type="entry name" value="Pilus_assembly_PilP"/>
    <property type="match status" value="1"/>
</dbReference>
<proteinExistence type="predicted"/>
<organism evidence="2 3">
    <name type="scientific">Sulfuritortus calidifontis</name>
    <dbReference type="NCBI Taxonomy" id="1914471"/>
    <lineage>
        <taxon>Bacteria</taxon>
        <taxon>Pseudomonadati</taxon>
        <taxon>Pseudomonadota</taxon>
        <taxon>Betaproteobacteria</taxon>
        <taxon>Nitrosomonadales</taxon>
        <taxon>Thiobacillaceae</taxon>
        <taxon>Sulfuritortus</taxon>
    </lineage>
</organism>
<accession>A0A4R3JWG4</accession>
<dbReference type="AlphaFoldDB" id="A0A4R3JWG4"/>
<dbReference type="Proteomes" id="UP000295135">
    <property type="component" value="Unassembled WGS sequence"/>
</dbReference>
<dbReference type="Gene3D" id="2.30.30.830">
    <property type="match status" value="1"/>
</dbReference>
<dbReference type="EMBL" id="SLZY01000012">
    <property type="protein sequence ID" value="TCS71024.1"/>
    <property type="molecule type" value="Genomic_DNA"/>
</dbReference>
<dbReference type="OrthoDB" id="5296580at2"/>